<evidence type="ECO:0000256" key="6">
    <source>
        <dbReference type="ARBA" id="ARBA00023136"/>
    </source>
</evidence>
<dbReference type="InterPro" id="IPR003838">
    <property type="entry name" value="ABC3_permease_C"/>
</dbReference>
<feature type="transmembrane region" description="Helical" evidence="7">
    <location>
        <begin position="464"/>
        <end position="481"/>
    </location>
</feature>
<evidence type="ECO:0000256" key="5">
    <source>
        <dbReference type="ARBA" id="ARBA00022989"/>
    </source>
</evidence>
<feature type="transmembrane region" description="Helical" evidence="7">
    <location>
        <begin position="546"/>
        <end position="570"/>
    </location>
</feature>
<proteinExistence type="inferred from homology"/>
<feature type="transmembrane region" description="Helical" evidence="7">
    <location>
        <begin position="336"/>
        <end position="362"/>
    </location>
</feature>
<evidence type="ECO:0000256" key="1">
    <source>
        <dbReference type="ARBA" id="ARBA00004651"/>
    </source>
</evidence>
<evidence type="ECO:0000256" key="3">
    <source>
        <dbReference type="ARBA" id="ARBA00022475"/>
    </source>
</evidence>
<feature type="transmembrane region" description="Helical" evidence="7">
    <location>
        <begin position="834"/>
        <end position="853"/>
    </location>
</feature>
<gene>
    <name evidence="9" type="ORF">QFZ56_007462</name>
</gene>
<keyword evidence="3" id="KW-1003">Cell membrane</keyword>
<name>A0ABU0QCW3_STRAH</name>
<dbReference type="Proteomes" id="UP001243364">
    <property type="component" value="Unassembled WGS sequence"/>
</dbReference>
<dbReference type="RefSeq" id="WP_307049120.1">
    <property type="nucleotide sequence ID" value="NZ_JAUSYA010000001.1"/>
</dbReference>
<sequence length="919" mass="95019">MVIPFRRATRAAAPWVRTRLRSAPGAALALALLVAVTASLAAAFPRALERYEDAGLRHSVEQVPHFRSVVTLSAPTPLPNLPQEQREQALRPATVKRYYDSILGTVRRPFVPDPGQSSYGVVTSVNQAVPEPWLPRPSGLPARVALVAQAGLADHARLSEGRPPRASATITAATPEVEAAVTAETAKSLRIKVGSVLHVPGAGRDALAVRITGIVEPRHREGAYWATDTLLRTPVLMRVAPVDPESPRYWLGALLLPPEAAPALLGTEGRPYRYWRLAPDPHTLRHRDLGAFQSALAALVSGPGLQQIRTATDPLTDADTGLDDVLTTYTRLHAGVLPLVAVAAFGGGTVAAVVLALAGGLAADRRRTELALLRARGASLPGLAARLLAETAVVAVPAGALGLAVAMRALPGARALPAVLAALAVTVFACAALPLRAAAAHRLVRIPALREDVTSVRPSRRRTVAELTLVAVAVGAVVTLRRQGTSGGSGDQLISAAPVLVGVIAALLLVRLYPLPLRGLAGPAGRLRGVVGHLALARAGRGSASAVLPLLALLTALTTASFGGSVLAGIGATRDHAALLTVGADARVESTVDPLPAKLADRVRRVPGVRDVAAVSIAYRAKPDDGRQAVPVVGVDPGGYAELTRRTGLGAFSEAAIEKGRGDSGAGAVLPAVASPRVADAHGSSPFPVTMEDGSSVTVRIVLVRDATPAVPGADFLVVDRAGLGATPAKPTTLLVTGPEADGRALRQAAGGEVSVRLRADERARYIDSPLQSGAEHLYTAAVAAGAGYAVLTLLLSLLRAAPERVALLARLRTMGLTRAQGRRLLVLESLPQAALAAAGGVLTGWCAIRLLAPGMDLTAVALPPSAAPLEQIPLYPDPWSLTVPTLSVVALTVSIAGVQAWWAGRRGAVRELRAGDTR</sequence>
<dbReference type="InterPro" id="IPR051447">
    <property type="entry name" value="Lipoprotein-release_system"/>
</dbReference>
<evidence type="ECO:0000256" key="2">
    <source>
        <dbReference type="ARBA" id="ARBA00005236"/>
    </source>
</evidence>
<feature type="transmembrane region" description="Helical" evidence="7">
    <location>
        <begin position="493"/>
        <end position="513"/>
    </location>
</feature>
<keyword evidence="6 7" id="KW-0472">Membrane</keyword>
<dbReference type="PANTHER" id="PTHR30489:SF0">
    <property type="entry name" value="LIPOPROTEIN-RELEASING SYSTEM TRANSMEMBRANE PROTEIN LOLE"/>
    <property type="match status" value="1"/>
</dbReference>
<evidence type="ECO:0000259" key="8">
    <source>
        <dbReference type="Pfam" id="PF02687"/>
    </source>
</evidence>
<dbReference type="Pfam" id="PF02687">
    <property type="entry name" value="FtsX"/>
    <property type="match status" value="1"/>
</dbReference>
<comment type="caution">
    <text evidence="9">The sequence shown here is derived from an EMBL/GenBank/DDBJ whole genome shotgun (WGS) entry which is preliminary data.</text>
</comment>
<evidence type="ECO:0000256" key="7">
    <source>
        <dbReference type="SAM" id="Phobius"/>
    </source>
</evidence>
<keyword evidence="4 7" id="KW-0812">Transmembrane</keyword>
<protein>
    <submittedName>
        <fullName evidence="9">ABC transport system permease protein</fullName>
    </submittedName>
</protein>
<feature type="transmembrane region" description="Helical" evidence="7">
    <location>
        <begin position="383"/>
        <end position="409"/>
    </location>
</feature>
<comment type="similarity">
    <text evidence="2">Belongs to the ABC-4 integral membrane protein family. LolC/E subfamily.</text>
</comment>
<dbReference type="EMBL" id="JAUSYA010000001">
    <property type="protein sequence ID" value="MDQ0688499.1"/>
    <property type="molecule type" value="Genomic_DNA"/>
</dbReference>
<keyword evidence="10" id="KW-1185">Reference proteome</keyword>
<feature type="transmembrane region" description="Helical" evidence="7">
    <location>
        <begin position="415"/>
        <end position="435"/>
    </location>
</feature>
<feature type="domain" description="ABC3 transporter permease C-terminal" evidence="8">
    <location>
        <begin position="789"/>
        <end position="902"/>
    </location>
</feature>
<keyword evidence="5 7" id="KW-1133">Transmembrane helix</keyword>
<organism evidence="9 10">
    <name type="scientific">Streptomyces achromogenes</name>
    <dbReference type="NCBI Taxonomy" id="67255"/>
    <lineage>
        <taxon>Bacteria</taxon>
        <taxon>Bacillati</taxon>
        <taxon>Actinomycetota</taxon>
        <taxon>Actinomycetes</taxon>
        <taxon>Kitasatosporales</taxon>
        <taxon>Streptomycetaceae</taxon>
        <taxon>Streptomyces</taxon>
    </lineage>
</organism>
<accession>A0ABU0QCW3</accession>
<evidence type="ECO:0000313" key="10">
    <source>
        <dbReference type="Proteomes" id="UP001243364"/>
    </source>
</evidence>
<evidence type="ECO:0000313" key="9">
    <source>
        <dbReference type="EMBL" id="MDQ0688499.1"/>
    </source>
</evidence>
<dbReference type="PANTHER" id="PTHR30489">
    <property type="entry name" value="LIPOPROTEIN-RELEASING SYSTEM TRANSMEMBRANE PROTEIN LOLE"/>
    <property type="match status" value="1"/>
</dbReference>
<reference evidence="9 10" key="1">
    <citation type="submission" date="2023-07" db="EMBL/GenBank/DDBJ databases">
        <title>Comparative genomics of wheat-associated soil bacteria to identify genetic determinants of phenazine resistance.</title>
        <authorList>
            <person name="Mouncey N."/>
        </authorList>
    </citation>
    <scope>NUCLEOTIDE SEQUENCE [LARGE SCALE GENOMIC DNA]</scope>
    <source>
        <strain evidence="9 10">W4I19-2</strain>
    </source>
</reference>
<feature type="transmembrane region" description="Helical" evidence="7">
    <location>
        <begin position="778"/>
        <end position="799"/>
    </location>
</feature>
<comment type="subcellular location">
    <subcellularLocation>
        <location evidence="1">Cell membrane</location>
        <topology evidence="1">Multi-pass membrane protein</topology>
    </subcellularLocation>
</comment>
<evidence type="ECO:0000256" key="4">
    <source>
        <dbReference type="ARBA" id="ARBA00022692"/>
    </source>
</evidence>
<feature type="transmembrane region" description="Helical" evidence="7">
    <location>
        <begin position="884"/>
        <end position="904"/>
    </location>
</feature>